<dbReference type="Pfam" id="PF00578">
    <property type="entry name" value="AhpC-TSA"/>
    <property type="match status" value="1"/>
</dbReference>
<evidence type="ECO:0000256" key="3">
    <source>
        <dbReference type="ARBA" id="ARBA00013017"/>
    </source>
</evidence>
<dbReference type="PIRSF" id="PIRSF000239">
    <property type="entry name" value="AHPC"/>
    <property type="match status" value="1"/>
</dbReference>
<evidence type="ECO:0000259" key="14">
    <source>
        <dbReference type="PROSITE" id="PS51352"/>
    </source>
</evidence>
<feature type="domain" description="Thioredoxin" evidence="14">
    <location>
        <begin position="18"/>
        <end position="171"/>
    </location>
</feature>
<evidence type="ECO:0000256" key="10">
    <source>
        <dbReference type="ARBA" id="ARBA00038489"/>
    </source>
</evidence>
<evidence type="ECO:0000256" key="6">
    <source>
        <dbReference type="ARBA" id="ARBA00023002"/>
    </source>
</evidence>
<comment type="function">
    <text evidence="1">Thiol-specific peroxidase that catalyzes the reduction of hydrogen peroxide and organic hydroperoxides to water and alcohols, respectively. Plays a role in cell protection against oxidative stress by detoxifying peroxides and as sensor of hydrogen peroxide-mediated signaling events.</text>
</comment>
<dbReference type="PANTHER" id="PTHR42801:SF4">
    <property type="entry name" value="AHPC_TSA FAMILY PROTEIN"/>
    <property type="match status" value="1"/>
</dbReference>
<dbReference type="FunFam" id="3.40.30.10:FF:000007">
    <property type="entry name" value="Thioredoxin-dependent thiol peroxidase"/>
    <property type="match status" value="1"/>
</dbReference>
<dbReference type="SUPFAM" id="SSF52833">
    <property type="entry name" value="Thioredoxin-like"/>
    <property type="match status" value="1"/>
</dbReference>
<dbReference type="InterPro" id="IPR050924">
    <property type="entry name" value="Peroxiredoxin_BCP/PrxQ"/>
</dbReference>
<keyword evidence="4 15" id="KW-0575">Peroxidase</keyword>
<name>G9A6P5_SINF1</name>
<evidence type="ECO:0000256" key="11">
    <source>
        <dbReference type="ARBA" id="ARBA00042639"/>
    </source>
</evidence>
<evidence type="ECO:0000256" key="8">
    <source>
        <dbReference type="ARBA" id="ARBA00023284"/>
    </source>
</evidence>
<dbReference type="PANTHER" id="PTHR42801">
    <property type="entry name" value="THIOREDOXIN-DEPENDENT PEROXIDE REDUCTASE"/>
    <property type="match status" value="1"/>
</dbReference>
<dbReference type="eggNOG" id="COG1225">
    <property type="taxonomic scope" value="Bacteria"/>
</dbReference>
<evidence type="ECO:0000313" key="15">
    <source>
        <dbReference type="EMBL" id="CCE95925.1"/>
    </source>
</evidence>
<dbReference type="GO" id="GO:0034599">
    <property type="term" value="P:cellular response to oxidative stress"/>
    <property type="evidence" value="ECO:0007669"/>
    <property type="project" value="TreeGrafter"/>
</dbReference>
<proteinExistence type="inferred from homology"/>
<dbReference type="PATRIC" id="fig|380.5.peg.1510"/>
<evidence type="ECO:0000256" key="12">
    <source>
        <dbReference type="ARBA" id="ARBA00049091"/>
    </source>
</evidence>
<reference evidence="15 16" key="1">
    <citation type="journal article" date="2012" name="J. Bacteriol.">
        <title>Genome sequence of the soybean symbiont Sinorhizobium fredii HH103.</title>
        <authorList>
            <person name="Weidner S."/>
            <person name="Becker A."/>
            <person name="Bonilla I."/>
            <person name="Jaenicke S."/>
            <person name="Lloret J."/>
            <person name="Margaret I."/>
            <person name="Puhler A."/>
            <person name="Ruiz-Sainz J.E."/>
            <person name="Schneiker-Bekel S."/>
            <person name="Szczepanowski R."/>
            <person name="Vinardell J.M."/>
            <person name="Zehner S."/>
            <person name="Gottfert M."/>
        </authorList>
    </citation>
    <scope>NUCLEOTIDE SEQUENCE [LARGE SCALE GENOMIC DNA]</scope>
    <source>
        <strain evidence="15 16">HH103</strain>
    </source>
</reference>
<sequence length="172" mass="18889">MRNVDKTWRKKGLIMAPLRPGDPAPDFELARDGGGSISLSALRGKPVVLFFYPKDDTKTCTVEAISFSSLSDEFTSAGVALIGISPDSVKSHDRFARKHDLTVVLAADEDKTVVNAYGVWAEKSMYGRKYMGVERTTFLIDPDGIVNRIWEKVKVAGHAEEVLAAAKTLRTD</sequence>
<dbReference type="EMBL" id="HE616890">
    <property type="protein sequence ID" value="CCE95925.1"/>
    <property type="molecule type" value="Genomic_DNA"/>
</dbReference>
<feature type="active site" description="Cysteine sulfenic acid (-SOH) intermediate; for peroxidase activity" evidence="13">
    <location>
        <position position="60"/>
    </location>
</feature>
<dbReference type="InterPro" id="IPR013766">
    <property type="entry name" value="Thioredoxin_domain"/>
</dbReference>
<keyword evidence="8" id="KW-0676">Redox-active center</keyword>
<evidence type="ECO:0000256" key="7">
    <source>
        <dbReference type="ARBA" id="ARBA00023157"/>
    </source>
</evidence>
<organism evidence="15 16">
    <name type="scientific">Sinorhizobium fredii (strain HH103)</name>
    <dbReference type="NCBI Taxonomy" id="1117943"/>
    <lineage>
        <taxon>Bacteria</taxon>
        <taxon>Pseudomonadati</taxon>
        <taxon>Pseudomonadota</taxon>
        <taxon>Alphaproteobacteria</taxon>
        <taxon>Hyphomicrobiales</taxon>
        <taxon>Rhizobiaceae</taxon>
        <taxon>Sinorhizobium/Ensifer group</taxon>
        <taxon>Sinorhizobium</taxon>
    </lineage>
</organism>
<accession>G9A6P5</accession>
<dbReference type="InterPro" id="IPR024706">
    <property type="entry name" value="Peroxiredoxin_AhpC-typ"/>
</dbReference>
<evidence type="ECO:0000256" key="4">
    <source>
        <dbReference type="ARBA" id="ARBA00022559"/>
    </source>
</evidence>
<evidence type="ECO:0000256" key="13">
    <source>
        <dbReference type="PIRSR" id="PIRSR000239-1"/>
    </source>
</evidence>
<evidence type="ECO:0000256" key="5">
    <source>
        <dbReference type="ARBA" id="ARBA00022862"/>
    </source>
</evidence>
<dbReference type="GO" id="GO:0005737">
    <property type="term" value="C:cytoplasm"/>
    <property type="evidence" value="ECO:0007669"/>
    <property type="project" value="TreeGrafter"/>
</dbReference>
<dbReference type="HOGENOM" id="CLU_042529_14_1_5"/>
<evidence type="ECO:0000313" key="16">
    <source>
        <dbReference type="Proteomes" id="UP000007735"/>
    </source>
</evidence>
<dbReference type="KEGG" id="sfh:SFHH103_01427"/>
<dbReference type="PROSITE" id="PS51352">
    <property type="entry name" value="THIOREDOXIN_2"/>
    <property type="match status" value="1"/>
</dbReference>
<dbReference type="InterPro" id="IPR036249">
    <property type="entry name" value="Thioredoxin-like_sf"/>
</dbReference>
<dbReference type="CDD" id="cd03017">
    <property type="entry name" value="PRX_BCP"/>
    <property type="match status" value="1"/>
</dbReference>
<protein>
    <recommendedName>
        <fullName evidence="3">thioredoxin-dependent peroxiredoxin</fullName>
        <ecNumber evidence="3">1.11.1.24</ecNumber>
    </recommendedName>
    <alternativeName>
        <fullName evidence="9">Thioredoxin peroxidase</fullName>
    </alternativeName>
    <alternativeName>
        <fullName evidence="11">Thioredoxin-dependent peroxiredoxin Bcp</fullName>
    </alternativeName>
</protein>
<dbReference type="Proteomes" id="UP000007735">
    <property type="component" value="Chromosome"/>
</dbReference>
<dbReference type="Gene3D" id="3.40.30.10">
    <property type="entry name" value="Glutaredoxin"/>
    <property type="match status" value="1"/>
</dbReference>
<keyword evidence="7" id="KW-1015">Disulfide bond</keyword>
<comment type="subunit">
    <text evidence="2">Monomer.</text>
</comment>
<dbReference type="GO" id="GO:0008379">
    <property type="term" value="F:thioredoxin peroxidase activity"/>
    <property type="evidence" value="ECO:0007669"/>
    <property type="project" value="TreeGrafter"/>
</dbReference>
<comment type="catalytic activity">
    <reaction evidence="12">
        <text>a hydroperoxide + [thioredoxin]-dithiol = an alcohol + [thioredoxin]-disulfide + H2O</text>
        <dbReference type="Rhea" id="RHEA:62620"/>
        <dbReference type="Rhea" id="RHEA-COMP:10698"/>
        <dbReference type="Rhea" id="RHEA-COMP:10700"/>
        <dbReference type="ChEBI" id="CHEBI:15377"/>
        <dbReference type="ChEBI" id="CHEBI:29950"/>
        <dbReference type="ChEBI" id="CHEBI:30879"/>
        <dbReference type="ChEBI" id="CHEBI:35924"/>
        <dbReference type="ChEBI" id="CHEBI:50058"/>
        <dbReference type="EC" id="1.11.1.24"/>
    </reaction>
</comment>
<dbReference type="GO" id="GO:0045454">
    <property type="term" value="P:cell redox homeostasis"/>
    <property type="evidence" value="ECO:0007669"/>
    <property type="project" value="TreeGrafter"/>
</dbReference>
<keyword evidence="5" id="KW-0049">Antioxidant</keyword>
<gene>
    <name evidence="15" type="primary">bcp3</name>
    <name evidence="15" type="ordered locus">SFHH103_01427</name>
</gene>
<keyword evidence="6 15" id="KW-0560">Oxidoreductase</keyword>
<dbReference type="AlphaFoldDB" id="G9A6P5"/>
<evidence type="ECO:0000256" key="9">
    <source>
        <dbReference type="ARBA" id="ARBA00032824"/>
    </source>
</evidence>
<comment type="similarity">
    <text evidence="10">Belongs to the peroxiredoxin family. BCP/PrxQ subfamily.</text>
</comment>
<dbReference type="STRING" id="1117943.SFHH103_01427"/>
<dbReference type="EC" id="1.11.1.24" evidence="3"/>
<evidence type="ECO:0000256" key="1">
    <source>
        <dbReference type="ARBA" id="ARBA00003330"/>
    </source>
</evidence>
<evidence type="ECO:0000256" key="2">
    <source>
        <dbReference type="ARBA" id="ARBA00011245"/>
    </source>
</evidence>
<dbReference type="InterPro" id="IPR000866">
    <property type="entry name" value="AhpC/TSA"/>
</dbReference>